<organism evidence="1 2">
    <name type="scientific">Roseomonas populi</name>
    <dbReference type="NCBI Taxonomy" id="3121582"/>
    <lineage>
        <taxon>Bacteria</taxon>
        <taxon>Pseudomonadati</taxon>
        <taxon>Pseudomonadota</taxon>
        <taxon>Alphaproteobacteria</taxon>
        <taxon>Acetobacterales</taxon>
        <taxon>Roseomonadaceae</taxon>
        <taxon>Roseomonas</taxon>
    </lineage>
</organism>
<dbReference type="InterPro" id="IPR007362">
    <property type="entry name" value="DUF429"/>
</dbReference>
<name>A0ABT1XBJ5_9PROT</name>
<gene>
    <name evidence="1" type="ORF">NRP21_24875</name>
</gene>
<dbReference type="EMBL" id="JANJOU010000031">
    <property type="protein sequence ID" value="MCR0985289.1"/>
    <property type="molecule type" value="Genomic_DNA"/>
</dbReference>
<reference evidence="1 2" key="1">
    <citation type="submission" date="2022-06" db="EMBL/GenBank/DDBJ databases">
        <title>Roseomonas CN29.</title>
        <authorList>
            <person name="Cheng Y."/>
            <person name="He X."/>
        </authorList>
    </citation>
    <scope>NUCLEOTIDE SEQUENCE [LARGE SCALE GENOMIC DNA]</scope>
    <source>
        <strain evidence="1 2">CN29</strain>
    </source>
</reference>
<protein>
    <submittedName>
        <fullName evidence="1">DUF429 domain-containing protein</fullName>
    </submittedName>
</protein>
<proteinExistence type="predicted"/>
<accession>A0ABT1XBJ5</accession>
<evidence type="ECO:0000313" key="1">
    <source>
        <dbReference type="EMBL" id="MCR0985289.1"/>
    </source>
</evidence>
<keyword evidence="2" id="KW-1185">Reference proteome</keyword>
<sequence length="257" mass="27794">MSGFWLRLRRGLLGEAEAQKNRTNVVGFDGCRAGWIGCIWAGPGSSPHAAFLPSLRMAEERLQPDVDVIAIDIPLGLQAAASPGGRPCDQHARRFIGPRASSVFSPPAQGALFSRDYEEANRLNRASGPDAPGLSKQAVALFPKLREAEQALAASSWLRERTIEVHPEVCFRAMAGQPLAHAKKRSLGKDERRQLLTAAGFVGLHVFETDAKQAGAVTDDALDACAAAWTAWRRSKGEADCFPLGASGPDYSMRIWF</sequence>
<evidence type="ECO:0000313" key="2">
    <source>
        <dbReference type="Proteomes" id="UP001524642"/>
    </source>
</evidence>
<dbReference type="Pfam" id="PF04250">
    <property type="entry name" value="DUF429"/>
    <property type="match status" value="1"/>
</dbReference>
<comment type="caution">
    <text evidence="1">The sequence shown here is derived from an EMBL/GenBank/DDBJ whole genome shotgun (WGS) entry which is preliminary data.</text>
</comment>
<dbReference type="Proteomes" id="UP001524642">
    <property type="component" value="Unassembled WGS sequence"/>
</dbReference>
<dbReference type="RefSeq" id="WP_257718940.1">
    <property type="nucleotide sequence ID" value="NZ_JANJOU010000031.1"/>
</dbReference>